<dbReference type="PROSITE" id="PS51007">
    <property type="entry name" value="CYTC"/>
    <property type="match status" value="1"/>
</dbReference>
<dbReference type="Pfam" id="PF00034">
    <property type="entry name" value="Cytochrom_C"/>
    <property type="match status" value="1"/>
</dbReference>
<evidence type="ECO:0000313" key="5">
    <source>
        <dbReference type="EMBL" id="SVD17793.1"/>
    </source>
</evidence>
<dbReference type="AlphaFoldDB" id="A0A382T702"/>
<sequence>MPHSRMGFVLVCLGLLVGVEPVFTQRPLASTDAQRGVEINPFASPDDVEAGRTNFESRCAACHGPDGRGNRG</sequence>
<evidence type="ECO:0000259" key="4">
    <source>
        <dbReference type="PROSITE" id="PS51007"/>
    </source>
</evidence>
<dbReference type="EMBL" id="UINC01134321">
    <property type="protein sequence ID" value="SVD17793.1"/>
    <property type="molecule type" value="Genomic_DNA"/>
</dbReference>
<keyword evidence="3" id="KW-0408">Iron</keyword>
<evidence type="ECO:0000256" key="1">
    <source>
        <dbReference type="ARBA" id="ARBA00022617"/>
    </source>
</evidence>
<dbReference type="GO" id="GO:0020037">
    <property type="term" value="F:heme binding"/>
    <property type="evidence" value="ECO:0007669"/>
    <property type="project" value="InterPro"/>
</dbReference>
<keyword evidence="1" id="KW-0349">Heme</keyword>
<evidence type="ECO:0000256" key="2">
    <source>
        <dbReference type="ARBA" id="ARBA00022723"/>
    </source>
</evidence>
<keyword evidence="2" id="KW-0479">Metal-binding</keyword>
<dbReference type="InterPro" id="IPR009056">
    <property type="entry name" value="Cyt_c-like_dom"/>
</dbReference>
<gene>
    <name evidence="5" type="ORF">METZ01_LOCUS370647</name>
</gene>
<evidence type="ECO:0000256" key="3">
    <source>
        <dbReference type="ARBA" id="ARBA00023004"/>
    </source>
</evidence>
<feature type="non-terminal residue" evidence="5">
    <location>
        <position position="72"/>
    </location>
</feature>
<organism evidence="5">
    <name type="scientific">marine metagenome</name>
    <dbReference type="NCBI Taxonomy" id="408172"/>
    <lineage>
        <taxon>unclassified sequences</taxon>
        <taxon>metagenomes</taxon>
        <taxon>ecological metagenomes</taxon>
    </lineage>
</organism>
<dbReference type="GO" id="GO:0046872">
    <property type="term" value="F:metal ion binding"/>
    <property type="evidence" value="ECO:0007669"/>
    <property type="project" value="UniProtKB-KW"/>
</dbReference>
<proteinExistence type="predicted"/>
<dbReference type="SUPFAM" id="SSF46626">
    <property type="entry name" value="Cytochrome c"/>
    <property type="match status" value="1"/>
</dbReference>
<accession>A0A382T702</accession>
<dbReference type="GO" id="GO:0009055">
    <property type="term" value="F:electron transfer activity"/>
    <property type="evidence" value="ECO:0007669"/>
    <property type="project" value="InterPro"/>
</dbReference>
<dbReference type="Gene3D" id="1.10.760.10">
    <property type="entry name" value="Cytochrome c-like domain"/>
    <property type="match status" value="1"/>
</dbReference>
<feature type="domain" description="Cytochrome c" evidence="4">
    <location>
        <begin position="46"/>
        <end position="72"/>
    </location>
</feature>
<reference evidence="5" key="1">
    <citation type="submission" date="2018-05" db="EMBL/GenBank/DDBJ databases">
        <authorList>
            <person name="Lanie J.A."/>
            <person name="Ng W.-L."/>
            <person name="Kazmierczak K.M."/>
            <person name="Andrzejewski T.M."/>
            <person name="Davidsen T.M."/>
            <person name="Wayne K.J."/>
            <person name="Tettelin H."/>
            <person name="Glass J.I."/>
            <person name="Rusch D."/>
            <person name="Podicherti R."/>
            <person name="Tsui H.-C.T."/>
            <person name="Winkler M.E."/>
        </authorList>
    </citation>
    <scope>NUCLEOTIDE SEQUENCE</scope>
</reference>
<protein>
    <recommendedName>
        <fullName evidence="4">Cytochrome c domain-containing protein</fullName>
    </recommendedName>
</protein>
<dbReference type="InterPro" id="IPR036909">
    <property type="entry name" value="Cyt_c-like_dom_sf"/>
</dbReference>
<name>A0A382T702_9ZZZZ</name>